<dbReference type="Proteomes" id="UP000434957">
    <property type="component" value="Unassembled WGS sequence"/>
</dbReference>
<comment type="caution">
    <text evidence="2">The sequence shown here is derived from an EMBL/GenBank/DDBJ whole genome shotgun (WGS) entry which is preliminary data.</text>
</comment>
<dbReference type="Proteomes" id="UP000429607">
    <property type="component" value="Unassembled WGS sequence"/>
</dbReference>
<dbReference type="AlphaFoldDB" id="A0A6A4BNJ1"/>
<keyword evidence="4" id="KW-1185">Reference proteome</keyword>
<protein>
    <submittedName>
        <fullName evidence="2">Uncharacterized protein</fullName>
    </submittedName>
</protein>
<name>A0A6A4BNJ1_9STRA</name>
<proteinExistence type="predicted"/>
<evidence type="ECO:0000313" key="4">
    <source>
        <dbReference type="Proteomes" id="UP000434957"/>
    </source>
</evidence>
<dbReference type="EMBL" id="QXFV01004985">
    <property type="protein sequence ID" value="KAE8966856.1"/>
    <property type="molecule type" value="Genomic_DNA"/>
</dbReference>
<organism evidence="2 4">
    <name type="scientific">Phytophthora rubi</name>
    <dbReference type="NCBI Taxonomy" id="129364"/>
    <lineage>
        <taxon>Eukaryota</taxon>
        <taxon>Sar</taxon>
        <taxon>Stramenopiles</taxon>
        <taxon>Oomycota</taxon>
        <taxon>Peronosporomycetes</taxon>
        <taxon>Peronosporales</taxon>
        <taxon>Peronosporaceae</taxon>
        <taxon>Phytophthora</taxon>
    </lineage>
</organism>
<sequence length="51" mass="5432">MLCPSRPNITAMCATCSQLTLPMLACHFVRPLSASTSVESRFACAVSDLSL</sequence>
<gene>
    <name evidence="1" type="ORF">PR001_g28273</name>
    <name evidence="2" type="ORF">PR003_g29400</name>
</gene>
<accession>A0A6A4BNJ1</accession>
<evidence type="ECO:0000313" key="3">
    <source>
        <dbReference type="Proteomes" id="UP000429607"/>
    </source>
</evidence>
<evidence type="ECO:0000313" key="1">
    <source>
        <dbReference type="EMBL" id="KAE8966856.1"/>
    </source>
</evidence>
<evidence type="ECO:0000313" key="2">
    <source>
        <dbReference type="EMBL" id="KAE9275208.1"/>
    </source>
</evidence>
<reference evidence="2 4" key="1">
    <citation type="submission" date="2018-08" db="EMBL/GenBank/DDBJ databases">
        <title>Genomic investigation of the strawberry pathogen Phytophthora fragariae indicates pathogenicity is determined by transcriptional variation in three key races.</title>
        <authorList>
            <person name="Adams T.M."/>
            <person name="Armitage A.D."/>
            <person name="Sobczyk M.K."/>
            <person name="Bates H.J."/>
            <person name="Dunwell J.M."/>
            <person name="Nellist C.F."/>
            <person name="Harrison R.J."/>
        </authorList>
    </citation>
    <scope>NUCLEOTIDE SEQUENCE [LARGE SCALE GENOMIC DNA]</scope>
    <source>
        <strain evidence="1 3">SCRP249</strain>
        <strain evidence="2 4">SCRP333</strain>
    </source>
</reference>
<dbReference type="EMBL" id="QXFT01004908">
    <property type="protein sequence ID" value="KAE9275208.1"/>
    <property type="molecule type" value="Genomic_DNA"/>
</dbReference>